<dbReference type="Gene3D" id="3.40.50.1000">
    <property type="entry name" value="HAD superfamily/HAD-like"/>
    <property type="match status" value="1"/>
</dbReference>
<feature type="site" description="Important for catalytic activity and assists the phosphoryl transfer reaction to Asp8 by balancing charge and orienting the reacting groups" evidence="5">
    <location>
        <position position="115"/>
    </location>
</feature>
<evidence type="ECO:0000256" key="4">
    <source>
        <dbReference type="PIRSR" id="PIRSR610972-3"/>
    </source>
</evidence>
<dbReference type="NCBIfam" id="TIGR01509">
    <property type="entry name" value="HAD-SF-IA-v3"/>
    <property type="match status" value="1"/>
</dbReference>
<dbReference type="InterPro" id="IPR010976">
    <property type="entry name" value="B-phosphoglucomutase_hydrolase"/>
</dbReference>
<dbReference type="GO" id="GO:0005975">
    <property type="term" value="P:carbohydrate metabolic process"/>
    <property type="evidence" value="ECO:0007669"/>
    <property type="project" value="InterPro"/>
</dbReference>
<dbReference type="InterPro" id="IPR041492">
    <property type="entry name" value="HAD_2"/>
</dbReference>
<evidence type="ECO:0000313" key="7">
    <source>
        <dbReference type="Proteomes" id="UP000294616"/>
    </source>
</evidence>
<keyword evidence="7" id="KW-1185">Reference proteome</keyword>
<dbReference type="NCBIfam" id="TIGR01990">
    <property type="entry name" value="bPGM"/>
    <property type="match status" value="1"/>
</dbReference>
<feature type="binding site" evidence="3">
    <location>
        <position position="77"/>
    </location>
    <ligand>
        <name>substrate</name>
    </ligand>
</feature>
<protein>
    <submittedName>
        <fullName evidence="6">Beta-phosphoglucomutase</fullName>
    </submittedName>
</protein>
<gene>
    <name evidence="6" type="ORF">C8N28_1258</name>
</gene>
<feature type="binding site" evidence="4">
    <location>
        <position position="171"/>
    </location>
    <ligand>
        <name>Mg(2+)</name>
        <dbReference type="ChEBI" id="CHEBI:18420"/>
    </ligand>
</feature>
<feature type="active site" description="Proton donor/acceptor" evidence="2">
    <location>
        <position position="12"/>
    </location>
</feature>
<dbReference type="GO" id="GO:0000287">
    <property type="term" value="F:magnesium ion binding"/>
    <property type="evidence" value="ECO:0007669"/>
    <property type="project" value="InterPro"/>
</dbReference>
<dbReference type="PANTHER" id="PTHR18901:SF38">
    <property type="entry name" value="PSEUDOURIDINE-5'-PHOSPHATASE"/>
    <property type="match status" value="1"/>
</dbReference>
<feature type="site" description="Important for catalytic activity and assists the phosphoryl transfer reaction to Asp8 by balancing charge and orienting the reacting groups" evidence="5">
    <location>
        <position position="146"/>
    </location>
</feature>
<dbReference type="InterPro" id="IPR036412">
    <property type="entry name" value="HAD-like_sf"/>
</dbReference>
<dbReference type="InterPro" id="IPR023198">
    <property type="entry name" value="PGP-like_dom2"/>
</dbReference>
<dbReference type="RefSeq" id="WP_132222710.1">
    <property type="nucleotide sequence ID" value="NZ_SMGO01000002.1"/>
</dbReference>
<organism evidence="6 7">
    <name type="scientific">Albibacterium bauzanense</name>
    <dbReference type="NCBI Taxonomy" id="653929"/>
    <lineage>
        <taxon>Bacteria</taxon>
        <taxon>Pseudomonadati</taxon>
        <taxon>Bacteroidota</taxon>
        <taxon>Sphingobacteriia</taxon>
        <taxon>Sphingobacteriales</taxon>
        <taxon>Sphingobacteriaceae</taxon>
        <taxon>Albibacterium</taxon>
    </lineage>
</organism>
<feature type="binding site" evidence="3">
    <location>
        <position position="53"/>
    </location>
    <ligand>
        <name>substrate</name>
    </ligand>
</feature>
<comment type="cofactor">
    <cofactor evidence="4">
        <name>Mg(2+)</name>
        <dbReference type="ChEBI" id="CHEBI:18420"/>
    </cofactor>
    <text evidence="4">Binds 2 magnesium ions per subunit.</text>
</comment>
<keyword evidence="4" id="KW-0479">Metal-binding</keyword>
<keyword evidence="4" id="KW-0460">Magnesium</keyword>
<evidence type="ECO:0000256" key="1">
    <source>
        <dbReference type="ARBA" id="ARBA00006171"/>
    </source>
</evidence>
<comment type="similarity">
    <text evidence="1">Belongs to the HAD-like hydrolase superfamily. CbbY/CbbZ/Gph/YieH family.</text>
</comment>
<dbReference type="OrthoDB" id="9797743at2"/>
<reference evidence="6 7" key="1">
    <citation type="submission" date="2019-03" db="EMBL/GenBank/DDBJ databases">
        <title>Genomic Encyclopedia of Archaeal and Bacterial Type Strains, Phase II (KMG-II): from individual species to whole genera.</title>
        <authorList>
            <person name="Goeker M."/>
        </authorList>
    </citation>
    <scope>NUCLEOTIDE SEQUENCE [LARGE SCALE GENOMIC DNA]</scope>
    <source>
        <strain evidence="6 7">DSM 22554</strain>
    </source>
</reference>
<dbReference type="SUPFAM" id="SSF56784">
    <property type="entry name" value="HAD-like"/>
    <property type="match status" value="1"/>
</dbReference>
<dbReference type="GO" id="GO:0008801">
    <property type="term" value="F:beta-phosphoglucomutase activity"/>
    <property type="evidence" value="ECO:0007669"/>
    <property type="project" value="InterPro"/>
</dbReference>
<dbReference type="SFLD" id="SFLDG01129">
    <property type="entry name" value="C1.5:_HAD__Beta-PGM__Phosphata"/>
    <property type="match status" value="1"/>
</dbReference>
<dbReference type="CDD" id="cd02598">
    <property type="entry name" value="HAD_BPGM"/>
    <property type="match status" value="1"/>
</dbReference>
<evidence type="ECO:0000256" key="3">
    <source>
        <dbReference type="PIRSR" id="PIRSR610972-2"/>
    </source>
</evidence>
<sequence length="216" mass="23961">MREINACLFDLDGVLVDTAIYHYKAWRRLANELGFDFTEKDNEKLKGISRIQSLKLILEWGGIKKTSKEIEELSQKKNDWYLEMIADIQPNELLPGSREFLQELKDHGIKIALGSASKNAIIILDKTNIRHFFDAIVDGNMVQASKPDPEVFLIGAKLLNIQPQQCVVIEDAVAGVEAALAGNMKVIGIGDKGVLKEANLVVASLAEMSIDQLNSL</sequence>
<dbReference type="SFLD" id="SFLDG01135">
    <property type="entry name" value="C1.5.6:_HAD__Beta-PGM__Phospha"/>
    <property type="match status" value="1"/>
</dbReference>
<feature type="binding site" evidence="3">
    <location>
        <begin position="45"/>
        <end position="50"/>
    </location>
    <ligand>
        <name>substrate</name>
    </ligand>
</feature>
<dbReference type="InterPro" id="IPR010972">
    <property type="entry name" value="Beta-PGM"/>
</dbReference>
<feature type="binding site" evidence="3">
    <location>
        <position position="146"/>
    </location>
    <ligand>
        <name>substrate</name>
    </ligand>
</feature>
<dbReference type="NCBIfam" id="TIGR02009">
    <property type="entry name" value="PGMB-YQAB-SF"/>
    <property type="match status" value="1"/>
</dbReference>
<feature type="binding site" evidence="3">
    <location>
        <begin position="115"/>
        <end position="119"/>
    </location>
    <ligand>
        <name>substrate</name>
    </ligand>
</feature>
<name>A0A4R1LW82_9SPHI</name>
<dbReference type="AlphaFoldDB" id="A0A4R1LW82"/>
<feature type="binding site" evidence="4">
    <location>
        <position position="170"/>
    </location>
    <ligand>
        <name>Mg(2+)</name>
        <dbReference type="ChEBI" id="CHEBI:18420"/>
    </ligand>
</feature>
<accession>A0A4R1LW82</accession>
<feature type="binding site" evidence="3">
    <location>
        <begin position="10"/>
        <end position="12"/>
    </location>
    <ligand>
        <name>substrate</name>
    </ligand>
</feature>
<dbReference type="InterPro" id="IPR023214">
    <property type="entry name" value="HAD_sf"/>
</dbReference>
<dbReference type="SFLD" id="SFLDS00003">
    <property type="entry name" value="Haloacid_Dehalogenase"/>
    <property type="match status" value="1"/>
</dbReference>
<dbReference type="Pfam" id="PF13419">
    <property type="entry name" value="HAD_2"/>
    <property type="match status" value="1"/>
</dbReference>
<dbReference type="Gene3D" id="1.10.150.240">
    <property type="entry name" value="Putative phosphatase, domain 2"/>
    <property type="match status" value="1"/>
</dbReference>
<comment type="caution">
    <text evidence="6">The sequence shown here is derived from an EMBL/GenBank/DDBJ whole genome shotgun (WGS) entry which is preliminary data.</text>
</comment>
<feature type="active site" description="Proton donor/acceptor" evidence="2">
    <location>
        <position position="10"/>
    </location>
</feature>
<feature type="binding site" evidence="4">
    <location>
        <position position="10"/>
    </location>
    <ligand>
        <name>Mg(2+)</name>
        <dbReference type="ChEBI" id="CHEBI:18420"/>
    </ligand>
</feature>
<dbReference type="PANTHER" id="PTHR18901">
    <property type="entry name" value="2-DEOXYGLUCOSE-6-PHOSPHATE PHOSPHATASE 2"/>
    <property type="match status" value="1"/>
</dbReference>
<evidence type="ECO:0000256" key="2">
    <source>
        <dbReference type="PIRSR" id="PIRSR610972-1"/>
    </source>
</evidence>
<proteinExistence type="inferred from homology"/>
<evidence type="ECO:0000256" key="5">
    <source>
        <dbReference type="PIRSR" id="PIRSR610972-4"/>
    </source>
</evidence>
<feature type="binding site" evidence="4">
    <location>
        <position position="12"/>
    </location>
    <ligand>
        <name>Mg(2+)</name>
        <dbReference type="ChEBI" id="CHEBI:18420"/>
    </ligand>
</feature>
<dbReference type="InterPro" id="IPR006439">
    <property type="entry name" value="HAD-SF_hydro_IA"/>
</dbReference>
<dbReference type="EMBL" id="SMGO01000002">
    <property type="protein sequence ID" value="TCK82674.1"/>
    <property type="molecule type" value="Genomic_DNA"/>
</dbReference>
<evidence type="ECO:0000313" key="6">
    <source>
        <dbReference type="EMBL" id="TCK82674.1"/>
    </source>
</evidence>
<feature type="binding site" evidence="3">
    <location>
        <position position="26"/>
    </location>
    <ligand>
        <name>substrate</name>
    </ligand>
</feature>
<dbReference type="PRINTS" id="PR00413">
    <property type="entry name" value="HADHALOGNASE"/>
</dbReference>
<dbReference type="Proteomes" id="UP000294616">
    <property type="component" value="Unassembled WGS sequence"/>
</dbReference>